<reference evidence="1 2" key="1">
    <citation type="journal article" date="2014" name="Nat. Commun.">
        <title>Molecular traces of alternative social organization in a termite genome.</title>
        <authorList>
            <person name="Terrapon N."/>
            <person name="Li C."/>
            <person name="Robertson H.M."/>
            <person name="Ji L."/>
            <person name="Meng X."/>
            <person name="Booth W."/>
            <person name="Chen Z."/>
            <person name="Childers C.P."/>
            <person name="Glastad K.M."/>
            <person name="Gokhale K."/>
            <person name="Gowin J."/>
            <person name="Gronenberg W."/>
            <person name="Hermansen R.A."/>
            <person name="Hu H."/>
            <person name="Hunt B.G."/>
            <person name="Huylmans A.K."/>
            <person name="Khalil S.M."/>
            <person name="Mitchell R.D."/>
            <person name="Munoz-Torres M.C."/>
            <person name="Mustard J.A."/>
            <person name="Pan H."/>
            <person name="Reese J.T."/>
            <person name="Scharf M.E."/>
            <person name="Sun F."/>
            <person name="Vogel H."/>
            <person name="Xiao J."/>
            <person name="Yang W."/>
            <person name="Yang Z."/>
            <person name="Yang Z."/>
            <person name="Zhou J."/>
            <person name="Zhu J."/>
            <person name="Brent C.S."/>
            <person name="Elsik C.G."/>
            <person name="Goodisman M.A."/>
            <person name="Liberles D.A."/>
            <person name="Roe R.M."/>
            <person name="Vargo E.L."/>
            <person name="Vilcinskas A."/>
            <person name="Wang J."/>
            <person name="Bornberg-Bauer E."/>
            <person name="Korb J."/>
            <person name="Zhang G."/>
            <person name="Liebig J."/>
        </authorList>
    </citation>
    <scope>NUCLEOTIDE SEQUENCE [LARGE SCALE GENOMIC DNA]</scope>
    <source>
        <tissue evidence="1">Whole organism</tissue>
    </source>
</reference>
<dbReference type="AlphaFoldDB" id="A0A067QRJ5"/>
<evidence type="ECO:0000313" key="1">
    <source>
        <dbReference type="EMBL" id="KDQ71480.1"/>
    </source>
</evidence>
<proteinExistence type="predicted"/>
<dbReference type="InParanoid" id="A0A067QRJ5"/>
<protein>
    <submittedName>
        <fullName evidence="1">Uncharacterized protein</fullName>
    </submittedName>
</protein>
<accession>A0A067QRJ5</accession>
<name>A0A067QRJ5_ZOONE</name>
<gene>
    <name evidence="1" type="ORF">L798_13384</name>
</gene>
<sequence>MGFLREPVDMSERVLWPRRGLCSGCELQIAFLQDDQVRAQKRCSSLQRGLQGLPASTAL</sequence>
<dbReference type="EMBL" id="KK873837">
    <property type="protein sequence ID" value="KDQ71480.1"/>
    <property type="molecule type" value="Genomic_DNA"/>
</dbReference>
<evidence type="ECO:0000313" key="2">
    <source>
        <dbReference type="Proteomes" id="UP000027135"/>
    </source>
</evidence>
<dbReference type="Proteomes" id="UP000027135">
    <property type="component" value="Unassembled WGS sequence"/>
</dbReference>
<keyword evidence="2" id="KW-1185">Reference proteome</keyword>
<organism evidence="1 2">
    <name type="scientific">Zootermopsis nevadensis</name>
    <name type="common">Dampwood termite</name>
    <dbReference type="NCBI Taxonomy" id="136037"/>
    <lineage>
        <taxon>Eukaryota</taxon>
        <taxon>Metazoa</taxon>
        <taxon>Ecdysozoa</taxon>
        <taxon>Arthropoda</taxon>
        <taxon>Hexapoda</taxon>
        <taxon>Insecta</taxon>
        <taxon>Pterygota</taxon>
        <taxon>Neoptera</taxon>
        <taxon>Polyneoptera</taxon>
        <taxon>Dictyoptera</taxon>
        <taxon>Blattodea</taxon>
        <taxon>Blattoidea</taxon>
        <taxon>Termitoidae</taxon>
        <taxon>Termopsidae</taxon>
        <taxon>Zootermopsis</taxon>
    </lineage>
</organism>